<feature type="domain" description="Peptidase S54 rhomboid" evidence="8">
    <location>
        <begin position="23"/>
        <end position="146"/>
    </location>
</feature>
<keyword evidence="6 7" id="KW-0472">Membrane</keyword>
<comment type="subcellular location">
    <subcellularLocation>
        <location evidence="1">Membrane</location>
        <topology evidence="1">Multi-pass membrane protein</topology>
    </subcellularLocation>
</comment>
<sequence length="340" mass="37524">MDDRAADLGEHARVLGPAAHRGLFLFGFSVELALGRTTYLAFYLLGGLGGSALSAWAYGGTGSYGLGASGAVSALMGMYAVLYRLRRVRFFYQLFFYFNYVTAPALLLLPTWIANELLQHWLSGRGVAYMAHLGGLLAGASLMALVMLVRRRPLEVPTAQVAVPDDGFDTHVANAQRLAQAMKFEQALPQWRAAAKLRPQDQQVLSAWFKTASLWPDSEDFHRAARRIFRLRAHDEQTLQFQHASYRTYFDKAKPGARLLPDDMARLSRRFARAQQWGDAEKLFNALHKTAPAHPELGETLGMLVAALCHAGRREQAAVFRPQLQQLAPGSAALQVLGGV</sequence>
<evidence type="ECO:0000256" key="7">
    <source>
        <dbReference type="SAM" id="Phobius"/>
    </source>
</evidence>
<comment type="similarity">
    <text evidence="2">Belongs to the peptidase S54 family.</text>
</comment>
<dbReference type="PANTHER" id="PTHR43731">
    <property type="entry name" value="RHOMBOID PROTEASE"/>
    <property type="match status" value="1"/>
</dbReference>
<evidence type="ECO:0000256" key="2">
    <source>
        <dbReference type="ARBA" id="ARBA00009045"/>
    </source>
</evidence>
<dbReference type="InterPro" id="IPR011990">
    <property type="entry name" value="TPR-like_helical_dom_sf"/>
</dbReference>
<reference evidence="9 10" key="1">
    <citation type="submission" date="2019-06" db="EMBL/GenBank/DDBJ databases">
        <title>Genomic Encyclopedia of Archaeal and Bacterial Type Strains, Phase II (KMG-II): from individual species to whole genera.</title>
        <authorList>
            <person name="Goeker M."/>
        </authorList>
    </citation>
    <scope>NUCLEOTIDE SEQUENCE [LARGE SCALE GENOMIC DNA]</scope>
    <source>
        <strain evidence="9 10">DSM 7270</strain>
    </source>
</reference>
<evidence type="ECO:0000259" key="8">
    <source>
        <dbReference type="Pfam" id="PF01694"/>
    </source>
</evidence>
<evidence type="ECO:0000256" key="6">
    <source>
        <dbReference type="ARBA" id="ARBA00023136"/>
    </source>
</evidence>
<evidence type="ECO:0000256" key="4">
    <source>
        <dbReference type="ARBA" id="ARBA00022801"/>
    </source>
</evidence>
<organism evidence="9 10">
    <name type="scientific">Acidovorax temperans</name>
    <dbReference type="NCBI Taxonomy" id="80878"/>
    <lineage>
        <taxon>Bacteria</taxon>
        <taxon>Pseudomonadati</taxon>
        <taxon>Pseudomonadota</taxon>
        <taxon>Betaproteobacteria</taxon>
        <taxon>Burkholderiales</taxon>
        <taxon>Comamonadaceae</taxon>
        <taxon>Acidovorax</taxon>
    </lineage>
</organism>
<keyword evidence="5 7" id="KW-1133">Transmembrane helix</keyword>
<dbReference type="Gene3D" id="1.25.40.10">
    <property type="entry name" value="Tetratricopeptide repeat domain"/>
    <property type="match status" value="1"/>
</dbReference>
<evidence type="ECO:0000256" key="5">
    <source>
        <dbReference type="ARBA" id="ARBA00022989"/>
    </source>
</evidence>
<dbReference type="EMBL" id="VFPV01000002">
    <property type="protein sequence ID" value="TQN03814.1"/>
    <property type="molecule type" value="Genomic_DNA"/>
</dbReference>
<evidence type="ECO:0000313" key="10">
    <source>
        <dbReference type="Proteomes" id="UP000316993"/>
    </source>
</evidence>
<name>A0A543L975_9BURK</name>
<dbReference type="SUPFAM" id="SSF48452">
    <property type="entry name" value="TPR-like"/>
    <property type="match status" value="1"/>
</dbReference>
<dbReference type="PANTHER" id="PTHR43731:SF14">
    <property type="entry name" value="PRESENILIN-ASSOCIATED RHOMBOID-LIKE PROTEIN, MITOCHONDRIAL"/>
    <property type="match status" value="1"/>
</dbReference>
<proteinExistence type="inferred from homology"/>
<protein>
    <submittedName>
        <fullName evidence="9">Rhomboid family protein</fullName>
    </submittedName>
</protein>
<comment type="caution">
    <text evidence="9">The sequence shown here is derived from an EMBL/GenBank/DDBJ whole genome shotgun (WGS) entry which is preliminary data.</text>
</comment>
<dbReference type="AlphaFoldDB" id="A0A543L975"/>
<dbReference type="Pfam" id="PF01694">
    <property type="entry name" value="Rhomboid"/>
    <property type="match status" value="1"/>
</dbReference>
<keyword evidence="3 7" id="KW-0812">Transmembrane</keyword>
<feature type="transmembrane region" description="Helical" evidence="7">
    <location>
        <begin position="64"/>
        <end position="82"/>
    </location>
</feature>
<gene>
    <name evidence="9" type="ORF">BDD18_2515</name>
</gene>
<evidence type="ECO:0000256" key="1">
    <source>
        <dbReference type="ARBA" id="ARBA00004141"/>
    </source>
</evidence>
<keyword evidence="4" id="KW-0378">Hydrolase</keyword>
<dbReference type="InterPro" id="IPR050925">
    <property type="entry name" value="Rhomboid_protease_S54"/>
</dbReference>
<dbReference type="GO" id="GO:0016020">
    <property type="term" value="C:membrane"/>
    <property type="evidence" value="ECO:0007669"/>
    <property type="project" value="UniProtKB-SubCell"/>
</dbReference>
<dbReference type="SUPFAM" id="SSF144091">
    <property type="entry name" value="Rhomboid-like"/>
    <property type="match status" value="1"/>
</dbReference>
<dbReference type="Proteomes" id="UP000316993">
    <property type="component" value="Unassembled WGS sequence"/>
</dbReference>
<evidence type="ECO:0000313" key="9">
    <source>
        <dbReference type="EMBL" id="TQN03814.1"/>
    </source>
</evidence>
<evidence type="ECO:0000256" key="3">
    <source>
        <dbReference type="ARBA" id="ARBA00022692"/>
    </source>
</evidence>
<dbReference type="Gene3D" id="1.20.1540.10">
    <property type="entry name" value="Rhomboid-like"/>
    <property type="match status" value="1"/>
</dbReference>
<dbReference type="InterPro" id="IPR022764">
    <property type="entry name" value="Peptidase_S54_rhomboid_dom"/>
</dbReference>
<accession>A0A543L975</accession>
<feature type="transmembrane region" description="Helical" evidence="7">
    <location>
        <begin position="126"/>
        <end position="149"/>
    </location>
</feature>
<dbReference type="GO" id="GO:0004252">
    <property type="term" value="F:serine-type endopeptidase activity"/>
    <property type="evidence" value="ECO:0007669"/>
    <property type="project" value="InterPro"/>
</dbReference>
<dbReference type="InterPro" id="IPR035952">
    <property type="entry name" value="Rhomboid-like_sf"/>
</dbReference>
<feature type="transmembrane region" description="Helical" evidence="7">
    <location>
        <begin position="94"/>
        <end position="114"/>
    </location>
</feature>